<protein>
    <submittedName>
        <fullName evidence="1">Uncharacterized protein</fullName>
    </submittedName>
</protein>
<proteinExistence type="predicted"/>
<name>A0ABD0N2S1_CIRMR</name>
<dbReference type="AlphaFoldDB" id="A0ABD0N2S1"/>
<evidence type="ECO:0000313" key="1">
    <source>
        <dbReference type="EMBL" id="KAL0156470.1"/>
    </source>
</evidence>
<feature type="non-terminal residue" evidence="1">
    <location>
        <position position="52"/>
    </location>
</feature>
<dbReference type="Proteomes" id="UP001529510">
    <property type="component" value="Unassembled WGS sequence"/>
</dbReference>
<keyword evidence="2" id="KW-1185">Reference proteome</keyword>
<comment type="caution">
    <text evidence="1">The sequence shown here is derived from an EMBL/GenBank/DDBJ whole genome shotgun (WGS) entry which is preliminary data.</text>
</comment>
<accession>A0ABD0N2S1</accession>
<feature type="non-terminal residue" evidence="1">
    <location>
        <position position="1"/>
    </location>
</feature>
<gene>
    <name evidence="1" type="ORF">M9458_047716</name>
</gene>
<organism evidence="1 2">
    <name type="scientific">Cirrhinus mrigala</name>
    <name type="common">Mrigala</name>
    <dbReference type="NCBI Taxonomy" id="683832"/>
    <lineage>
        <taxon>Eukaryota</taxon>
        <taxon>Metazoa</taxon>
        <taxon>Chordata</taxon>
        <taxon>Craniata</taxon>
        <taxon>Vertebrata</taxon>
        <taxon>Euteleostomi</taxon>
        <taxon>Actinopterygii</taxon>
        <taxon>Neopterygii</taxon>
        <taxon>Teleostei</taxon>
        <taxon>Ostariophysi</taxon>
        <taxon>Cypriniformes</taxon>
        <taxon>Cyprinidae</taxon>
        <taxon>Labeoninae</taxon>
        <taxon>Labeonini</taxon>
        <taxon>Cirrhinus</taxon>
    </lineage>
</organism>
<sequence length="52" mass="5854">TGAGYIVVDPVLRIGHERKILPLDCITVQTYLAKCLGTLDEWLDRLRVAKET</sequence>
<reference evidence="1 2" key="1">
    <citation type="submission" date="2024-05" db="EMBL/GenBank/DDBJ databases">
        <title>Genome sequencing and assembly of Indian major carp, Cirrhinus mrigala (Hamilton, 1822).</title>
        <authorList>
            <person name="Mohindra V."/>
            <person name="Chowdhury L.M."/>
            <person name="Lal K."/>
            <person name="Jena J.K."/>
        </authorList>
    </citation>
    <scope>NUCLEOTIDE SEQUENCE [LARGE SCALE GENOMIC DNA]</scope>
    <source>
        <strain evidence="1">CM1030</strain>
        <tissue evidence="1">Blood</tissue>
    </source>
</reference>
<dbReference type="PANTHER" id="PTHR10569">
    <property type="entry name" value="GLYCOGEN DEBRANCHING ENZYME"/>
    <property type="match status" value="1"/>
</dbReference>
<dbReference type="PANTHER" id="PTHR10569:SF2">
    <property type="entry name" value="GLYCOGEN DEBRANCHING ENZYME"/>
    <property type="match status" value="1"/>
</dbReference>
<dbReference type="InterPro" id="IPR010401">
    <property type="entry name" value="AGL/Gdb1"/>
</dbReference>
<dbReference type="EMBL" id="JAMKFB020000024">
    <property type="protein sequence ID" value="KAL0156470.1"/>
    <property type="molecule type" value="Genomic_DNA"/>
</dbReference>
<evidence type="ECO:0000313" key="2">
    <source>
        <dbReference type="Proteomes" id="UP001529510"/>
    </source>
</evidence>